<dbReference type="GO" id="GO:0032267">
    <property type="term" value="F:tRNA(Ile)-lysidine synthase activity"/>
    <property type="evidence" value="ECO:0007669"/>
    <property type="project" value="UniProtKB-EC"/>
</dbReference>
<dbReference type="EMBL" id="PRLK01000001">
    <property type="protein sequence ID" value="RYC73008.1"/>
    <property type="molecule type" value="Genomic_DNA"/>
</dbReference>
<dbReference type="NCBIfam" id="TIGR02432">
    <property type="entry name" value="lysidine_TilS_N"/>
    <property type="match status" value="1"/>
</dbReference>
<dbReference type="InterPro" id="IPR014729">
    <property type="entry name" value="Rossmann-like_a/b/a_fold"/>
</dbReference>
<protein>
    <recommendedName>
        <fullName evidence="6">tRNA(Ile)-lysidine synthase</fullName>
        <ecNumber evidence="6">6.3.4.19</ecNumber>
    </recommendedName>
    <alternativeName>
        <fullName evidence="6">tRNA(Ile)-2-lysyl-cytidine synthase</fullName>
    </alternativeName>
    <alternativeName>
        <fullName evidence="6">tRNA(Ile)-lysidine synthetase</fullName>
    </alternativeName>
</protein>
<accession>A0ABY0FLD3</accession>
<evidence type="ECO:0000256" key="4">
    <source>
        <dbReference type="ARBA" id="ARBA00022840"/>
    </source>
</evidence>
<comment type="subcellular location">
    <subcellularLocation>
        <location evidence="6">Cytoplasm</location>
    </subcellularLocation>
</comment>
<sequence>MVKKILAVSGGVDSMVMLNIIYNSTVKKYGYDFAKENIIIAHFEHGIRGEESKLDLEFVKKTANKLGLRFEFSYGNLGKNTSEAKAREVRYNFLRGIATKYQGIIYTAHHLDDLVETVIINLKRGTGWRGLAPLDSGGTYRILLSKEYLMDKQKILTYAKQNNIQWREDSTNKEEKYLRNRIRKYNTVTNEIKKEIYKKWLAQKELKNEIELEIDKIVTIIAQKTEGDVKYSRNIFKNNVDEIVLTEVLRKIIWNETKTIVLNKRLNELARQIKILPSGKKTQIAGGINIVLSKDFFWFDSTL</sequence>
<dbReference type="EC" id="6.3.4.19" evidence="6"/>
<name>A0ABY0FLD3_9BACT</name>
<evidence type="ECO:0000313" key="8">
    <source>
        <dbReference type="EMBL" id="RYC73008.1"/>
    </source>
</evidence>
<evidence type="ECO:0000313" key="9">
    <source>
        <dbReference type="Proteomes" id="UP001190925"/>
    </source>
</evidence>
<keyword evidence="2 6" id="KW-0819">tRNA processing</keyword>
<evidence type="ECO:0000256" key="1">
    <source>
        <dbReference type="ARBA" id="ARBA00022598"/>
    </source>
</evidence>
<keyword evidence="9" id="KW-1185">Reference proteome</keyword>
<dbReference type="CDD" id="cd01992">
    <property type="entry name" value="TilS_N"/>
    <property type="match status" value="1"/>
</dbReference>
<evidence type="ECO:0000256" key="3">
    <source>
        <dbReference type="ARBA" id="ARBA00022741"/>
    </source>
</evidence>
<dbReference type="SUPFAM" id="SSF52402">
    <property type="entry name" value="Adenine nucleotide alpha hydrolases-like"/>
    <property type="match status" value="1"/>
</dbReference>
<evidence type="ECO:0000256" key="6">
    <source>
        <dbReference type="HAMAP-Rule" id="MF_01161"/>
    </source>
</evidence>
<dbReference type="PANTHER" id="PTHR43033:SF1">
    <property type="entry name" value="TRNA(ILE)-LYSIDINE SYNTHASE-RELATED"/>
    <property type="match status" value="1"/>
</dbReference>
<dbReference type="InterPro" id="IPR011063">
    <property type="entry name" value="TilS/TtcA_N"/>
</dbReference>
<keyword evidence="6" id="KW-0963">Cytoplasm</keyword>
<keyword evidence="3 6" id="KW-0547">Nucleotide-binding</keyword>
<dbReference type="InterPro" id="IPR012795">
    <property type="entry name" value="tRNA_Ile_lys_synt_N"/>
</dbReference>
<reference evidence="8 9" key="2">
    <citation type="journal article" date="2020" name="Cell Rep.">
        <title>Acquisition and Adaptation of Ultra-small Parasitic Reduced Genome Bacteria to Mammalian Hosts.</title>
        <authorList>
            <person name="McLean J.S."/>
            <person name="Bor B."/>
            <person name="Kerns K.A."/>
            <person name="Liu Q."/>
            <person name="To T.T."/>
            <person name="Solden L."/>
            <person name="Hendrickson E.L."/>
            <person name="Wrighton K."/>
            <person name="Shi W."/>
            <person name="He X."/>
        </authorList>
    </citation>
    <scope>NUCLEOTIDE SEQUENCE [LARGE SCALE GENOMIC DNA]</scope>
    <source>
        <strain evidence="8 9">TM7_CMJM_G6_1_HOT_870</strain>
    </source>
</reference>
<comment type="domain">
    <text evidence="6">The N-terminal region contains the highly conserved SGGXDS motif, predicted to be a P-loop motif involved in ATP binding.</text>
</comment>
<evidence type="ECO:0000259" key="7">
    <source>
        <dbReference type="Pfam" id="PF01171"/>
    </source>
</evidence>
<dbReference type="InterPro" id="IPR012094">
    <property type="entry name" value="tRNA_Ile_lys_synt"/>
</dbReference>
<keyword evidence="4 6" id="KW-0067">ATP-binding</keyword>
<reference evidence="8 9" key="1">
    <citation type="journal article" date="2018" name="bioRxiv">
        <title>Evidence of independent acquisition and adaption of ultra-small bacteria to human hosts across the highly diverse yet reduced genomes of the phylum Saccharibacteria.</title>
        <authorList>
            <person name="McLean J.S."/>
            <person name="Bor B."/>
            <person name="To T.T."/>
            <person name="Liu Q."/>
            <person name="Kearns K.A."/>
            <person name="Solden L.M."/>
            <person name="Wrighton K.C."/>
            <person name="He X."/>
            <person name="Shi W."/>
        </authorList>
    </citation>
    <scope>NUCLEOTIDE SEQUENCE [LARGE SCALE GENOMIC DNA]</scope>
    <source>
        <strain evidence="8 9">TM7_CMJM_G6_1_HOT_870</strain>
    </source>
</reference>
<evidence type="ECO:0000256" key="2">
    <source>
        <dbReference type="ARBA" id="ARBA00022694"/>
    </source>
</evidence>
<comment type="function">
    <text evidence="6">Ligates lysine onto the cytidine present at position 34 of the AUA codon-specific tRNA(Ile) that contains the anticodon CAU, in an ATP-dependent manner. Cytidine is converted to lysidine, thus changing the amino acid specificity of the tRNA from methionine to isoleucine.</text>
</comment>
<dbReference type="HAMAP" id="MF_01161">
    <property type="entry name" value="tRNA_Ile_lys_synt"/>
    <property type="match status" value="1"/>
</dbReference>
<proteinExistence type="inferred from homology"/>
<dbReference type="RefSeq" id="WP_129718539.1">
    <property type="nucleotide sequence ID" value="NZ_PRLK01000001.1"/>
</dbReference>
<evidence type="ECO:0000256" key="5">
    <source>
        <dbReference type="ARBA" id="ARBA00048539"/>
    </source>
</evidence>
<dbReference type="PANTHER" id="PTHR43033">
    <property type="entry name" value="TRNA(ILE)-LYSIDINE SYNTHASE-RELATED"/>
    <property type="match status" value="1"/>
</dbReference>
<comment type="catalytic activity">
    <reaction evidence="5 6">
        <text>cytidine(34) in tRNA(Ile2) + L-lysine + ATP = lysidine(34) in tRNA(Ile2) + AMP + diphosphate + H(+)</text>
        <dbReference type="Rhea" id="RHEA:43744"/>
        <dbReference type="Rhea" id="RHEA-COMP:10625"/>
        <dbReference type="Rhea" id="RHEA-COMP:10670"/>
        <dbReference type="ChEBI" id="CHEBI:15378"/>
        <dbReference type="ChEBI" id="CHEBI:30616"/>
        <dbReference type="ChEBI" id="CHEBI:32551"/>
        <dbReference type="ChEBI" id="CHEBI:33019"/>
        <dbReference type="ChEBI" id="CHEBI:82748"/>
        <dbReference type="ChEBI" id="CHEBI:83665"/>
        <dbReference type="ChEBI" id="CHEBI:456215"/>
        <dbReference type="EC" id="6.3.4.19"/>
    </reaction>
</comment>
<dbReference type="Gene3D" id="3.40.50.620">
    <property type="entry name" value="HUPs"/>
    <property type="match status" value="1"/>
</dbReference>
<dbReference type="Proteomes" id="UP001190925">
    <property type="component" value="Unassembled WGS sequence"/>
</dbReference>
<comment type="similarity">
    <text evidence="6">Belongs to the tRNA(Ile)-lysidine synthase family.</text>
</comment>
<feature type="domain" description="tRNA(Ile)-lysidine/2-thiocytidine synthase N-terminal" evidence="7">
    <location>
        <begin position="4"/>
        <end position="184"/>
    </location>
</feature>
<keyword evidence="1 6" id="KW-0436">Ligase</keyword>
<dbReference type="Pfam" id="PF01171">
    <property type="entry name" value="ATP_bind_3"/>
    <property type="match status" value="1"/>
</dbReference>
<gene>
    <name evidence="6 8" type="primary">tilS</name>
    <name evidence="8" type="ORF">G6CMJM_00113</name>
</gene>
<comment type="caution">
    <text evidence="8">The sequence shown here is derived from an EMBL/GenBank/DDBJ whole genome shotgun (WGS) entry which is preliminary data.</text>
</comment>
<organism evidence="8 9">
    <name type="scientific">Candidatus Nanogingivalis gingivitcus</name>
    <dbReference type="NCBI Taxonomy" id="2171992"/>
    <lineage>
        <taxon>Bacteria</taxon>
        <taxon>Candidatus Saccharimonadota</taxon>
        <taxon>Candidatus Nanosyncoccalia</taxon>
        <taxon>Candidatus Nanogingivales</taxon>
        <taxon>Candidatus Nanogingivalaceae</taxon>
        <taxon>Candidatus Nanogingivalis</taxon>
    </lineage>
</organism>
<feature type="binding site" evidence="6">
    <location>
        <begin position="9"/>
        <end position="14"/>
    </location>
    <ligand>
        <name>ATP</name>
        <dbReference type="ChEBI" id="CHEBI:30616"/>
    </ligand>
</feature>